<sequence length="79" mass="8716">MRSPVSSLISNSLLAISVSCAHHRLSRAIIQAIALLKFVIFWANHGRNAYSQMLKGNGIIEDNAHKDIQMQTQSQALSL</sequence>
<evidence type="ECO:0000313" key="1">
    <source>
        <dbReference type="EMBL" id="KAI8562209.1"/>
    </source>
</evidence>
<keyword evidence="2" id="KW-1185">Reference proteome</keyword>
<evidence type="ECO:0000313" key="2">
    <source>
        <dbReference type="Proteomes" id="UP001062846"/>
    </source>
</evidence>
<dbReference type="EMBL" id="CM046390">
    <property type="protein sequence ID" value="KAI8562209.1"/>
    <property type="molecule type" value="Genomic_DNA"/>
</dbReference>
<protein>
    <submittedName>
        <fullName evidence="1">Uncharacterized protein</fullName>
    </submittedName>
</protein>
<dbReference type="Proteomes" id="UP001062846">
    <property type="component" value="Chromosome 3"/>
</dbReference>
<gene>
    <name evidence="1" type="ORF">RHMOL_Rhmol03G0016900</name>
</gene>
<organism evidence="1 2">
    <name type="scientific">Rhododendron molle</name>
    <name type="common">Chinese azalea</name>
    <name type="synonym">Azalea mollis</name>
    <dbReference type="NCBI Taxonomy" id="49168"/>
    <lineage>
        <taxon>Eukaryota</taxon>
        <taxon>Viridiplantae</taxon>
        <taxon>Streptophyta</taxon>
        <taxon>Embryophyta</taxon>
        <taxon>Tracheophyta</taxon>
        <taxon>Spermatophyta</taxon>
        <taxon>Magnoliopsida</taxon>
        <taxon>eudicotyledons</taxon>
        <taxon>Gunneridae</taxon>
        <taxon>Pentapetalae</taxon>
        <taxon>asterids</taxon>
        <taxon>Ericales</taxon>
        <taxon>Ericaceae</taxon>
        <taxon>Ericoideae</taxon>
        <taxon>Rhodoreae</taxon>
        <taxon>Rhododendron</taxon>
    </lineage>
</organism>
<accession>A0ACC0PAZ3</accession>
<comment type="caution">
    <text evidence="1">The sequence shown here is derived from an EMBL/GenBank/DDBJ whole genome shotgun (WGS) entry which is preliminary data.</text>
</comment>
<reference evidence="1" key="1">
    <citation type="submission" date="2022-02" db="EMBL/GenBank/DDBJ databases">
        <title>Plant Genome Project.</title>
        <authorList>
            <person name="Zhang R.-G."/>
        </authorList>
    </citation>
    <scope>NUCLEOTIDE SEQUENCE</scope>
    <source>
        <strain evidence="1">AT1</strain>
    </source>
</reference>
<proteinExistence type="predicted"/>
<name>A0ACC0PAZ3_RHOML</name>